<comment type="caution">
    <text evidence="2">The sequence shown here is derived from an EMBL/GenBank/DDBJ whole genome shotgun (WGS) entry which is preliminary data.</text>
</comment>
<feature type="region of interest" description="Disordered" evidence="1">
    <location>
        <begin position="226"/>
        <end position="252"/>
    </location>
</feature>
<reference evidence="2 3" key="1">
    <citation type="submission" date="2023-07" db="EMBL/GenBank/DDBJ databases">
        <title>Sorghum-associated microbial communities from plants grown in Nebraska, USA.</title>
        <authorList>
            <person name="Schachtman D."/>
        </authorList>
    </citation>
    <scope>NUCLEOTIDE SEQUENCE [LARGE SCALE GENOMIC DNA]</scope>
    <source>
        <strain evidence="2 3">CC60</strain>
    </source>
</reference>
<dbReference type="EMBL" id="JAUSSK010000001">
    <property type="protein sequence ID" value="MDQ0008375.1"/>
    <property type="molecule type" value="Genomic_DNA"/>
</dbReference>
<protein>
    <submittedName>
        <fullName evidence="2">Uncharacterized protein</fullName>
    </submittedName>
</protein>
<gene>
    <name evidence="2" type="ORF">J2T07_000534</name>
</gene>
<organism evidence="2 3">
    <name type="scientific">Luteibacter jiangsuensis</name>
    <dbReference type="NCBI Taxonomy" id="637577"/>
    <lineage>
        <taxon>Bacteria</taxon>
        <taxon>Pseudomonadati</taxon>
        <taxon>Pseudomonadota</taxon>
        <taxon>Gammaproteobacteria</taxon>
        <taxon>Lysobacterales</taxon>
        <taxon>Rhodanobacteraceae</taxon>
        <taxon>Luteibacter</taxon>
    </lineage>
</organism>
<dbReference type="Proteomes" id="UP001237737">
    <property type="component" value="Unassembled WGS sequence"/>
</dbReference>
<sequence>MTLDDSARRTILLASCLVLAPPASAVERYVGTAYRTGARTPLYREVHFVDSARHAVLFECLDGKAFARKELDMRGGSPQPDYSFVDARTGYEEGVAREGATRVAYVRRPGSQRVERPLPDKGDAVIDAGFDTYLRTHWDTVVRRGATVAFLLTSRGRFMPVHISADKPRDGDRQLTLKLDAWYAFVAPSIMVTYGETDRRLRRYEGPGNIRDARGKPIAVRIEFPPSERRSGVTGDPIDEALNTPLDGHCAS</sequence>
<dbReference type="RefSeq" id="WP_306847025.1">
    <property type="nucleotide sequence ID" value="NZ_JAUSSK010000001.1"/>
</dbReference>
<evidence type="ECO:0000256" key="1">
    <source>
        <dbReference type="SAM" id="MobiDB-lite"/>
    </source>
</evidence>
<keyword evidence="3" id="KW-1185">Reference proteome</keyword>
<proteinExistence type="predicted"/>
<accession>A0ABT9STP7</accession>
<name>A0ABT9STP7_9GAMM</name>
<evidence type="ECO:0000313" key="3">
    <source>
        <dbReference type="Proteomes" id="UP001237737"/>
    </source>
</evidence>
<evidence type="ECO:0000313" key="2">
    <source>
        <dbReference type="EMBL" id="MDQ0008375.1"/>
    </source>
</evidence>